<comment type="caution">
    <text evidence="2">The sequence shown here is derived from an EMBL/GenBank/DDBJ whole genome shotgun (WGS) entry which is preliminary data.</text>
</comment>
<reference evidence="2" key="1">
    <citation type="submission" date="2023-07" db="EMBL/GenBank/DDBJ databases">
        <title>Ureibacillus sp. isolated from freshwater well.</title>
        <authorList>
            <person name="Kirdat K."/>
            <person name="Bhatt A."/>
            <person name="Teware R."/>
            <person name="Bhavsar Y."/>
            <person name="Yadav A."/>
        </authorList>
    </citation>
    <scope>NUCLEOTIDE SEQUENCE</scope>
    <source>
        <strain evidence="2">BA0131</strain>
    </source>
</reference>
<dbReference type="PANTHER" id="PTHR30411:SF1">
    <property type="entry name" value="CYTOPLASMIC PROTEIN"/>
    <property type="match status" value="1"/>
</dbReference>
<proteinExistence type="predicted"/>
<dbReference type="Pfam" id="PF04073">
    <property type="entry name" value="tRNA_edit"/>
    <property type="match status" value="1"/>
</dbReference>
<keyword evidence="3" id="KW-1185">Reference proteome</keyword>
<dbReference type="PANTHER" id="PTHR30411">
    <property type="entry name" value="CYTOPLASMIC PROTEIN"/>
    <property type="match status" value="1"/>
</dbReference>
<feature type="domain" description="YbaK/aminoacyl-tRNA synthetase-associated" evidence="1">
    <location>
        <begin position="26"/>
        <end position="141"/>
    </location>
</feature>
<dbReference type="InterPro" id="IPR007214">
    <property type="entry name" value="YbaK/aa-tRNA-synth-assoc-dom"/>
</dbReference>
<name>A0ABT8GR07_9BACL</name>
<evidence type="ECO:0000259" key="1">
    <source>
        <dbReference type="Pfam" id="PF04073"/>
    </source>
</evidence>
<dbReference type="Proteomes" id="UP001172743">
    <property type="component" value="Unassembled WGS sequence"/>
</dbReference>
<dbReference type="EMBL" id="JAUHTQ010000006">
    <property type="protein sequence ID" value="MDN4493789.1"/>
    <property type="molecule type" value="Genomic_DNA"/>
</dbReference>
<evidence type="ECO:0000313" key="3">
    <source>
        <dbReference type="Proteomes" id="UP001172743"/>
    </source>
</evidence>
<dbReference type="SUPFAM" id="SSF55826">
    <property type="entry name" value="YbaK/ProRS associated domain"/>
    <property type="match status" value="1"/>
</dbReference>
<evidence type="ECO:0000313" key="2">
    <source>
        <dbReference type="EMBL" id="MDN4493789.1"/>
    </source>
</evidence>
<dbReference type="CDD" id="cd04333">
    <property type="entry name" value="ProX_deacylase"/>
    <property type="match status" value="1"/>
</dbReference>
<gene>
    <name evidence="2" type="ORF">QYB95_09600</name>
</gene>
<protein>
    <submittedName>
        <fullName evidence="2">YbaK/EbsC family protein</fullName>
    </submittedName>
</protein>
<sequence>MSLQSVKEHLGKFKREQDILELNQSSATVEQAANALNVTPAKIAKTLSFKDKEGNSFLIVTAGDAKIDNKKFRDRFDIKAKMLSAQEVVDQTGHVIGGVCPFGLANNLKVYLDISMKRFNTVFPACGSINSAIEVTCDELEQYSGSVDWVDVSKDWNTELMEEKMEPSIIDY</sequence>
<dbReference type="Gene3D" id="3.90.960.10">
    <property type="entry name" value="YbaK/aminoacyl-tRNA synthetase-associated domain"/>
    <property type="match status" value="1"/>
</dbReference>
<accession>A0ABT8GR07</accession>
<organism evidence="2 3">
    <name type="scientific">Ureibacillus aquaedulcis</name>
    <dbReference type="NCBI Taxonomy" id="3058421"/>
    <lineage>
        <taxon>Bacteria</taxon>
        <taxon>Bacillati</taxon>
        <taxon>Bacillota</taxon>
        <taxon>Bacilli</taxon>
        <taxon>Bacillales</taxon>
        <taxon>Caryophanaceae</taxon>
        <taxon>Ureibacillus</taxon>
    </lineage>
</organism>
<dbReference type="RefSeq" id="WP_301138126.1">
    <property type="nucleotide sequence ID" value="NZ_JAUHTQ010000006.1"/>
</dbReference>
<dbReference type="InterPro" id="IPR036754">
    <property type="entry name" value="YbaK/aa-tRNA-synt-asso_dom_sf"/>
</dbReference>